<dbReference type="SUPFAM" id="SSF56672">
    <property type="entry name" value="DNA/RNA polymerases"/>
    <property type="match status" value="1"/>
</dbReference>
<dbReference type="GO" id="GO:0003887">
    <property type="term" value="F:DNA-directed DNA polymerase activity"/>
    <property type="evidence" value="ECO:0007669"/>
    <property type="project" value="TreeGrafter"/>
</dbReference>
<evidence type="ECO:0000313" key="3">
    <source>
        <dbReference type="EMBL" id="KAF2792766.1"/>
    </source>
</evidence>
<evidence type="ECO:0000313" key="4">
    <source>
        <dbReference type="Proteomes" id="UP000799757"/>
    </source>
</evidence>
<dbReference type="OrthoDB" id="447129at2759"/>
<dbReference type="InterPro" id="IPR001126">
    <property type="entry name" value="UmuC"/>
</dbReference>
<dbReference type="Gene3D" id="3.30.70.270">
    <property type="match status" value="1"/>
</dbReference>
<gene>
    <name evidence="3" type="ORF">K505DRAFT_278187</name>
</gene>
<reference evidence="3" key="1">
    <citation type="journal article" date="2020" name="Stud. Mycol.">
        <title>101 Dothideomycetes genomes: a test case for predicting lifestyles and emergence of pathogens.</title>
        <authorList>
            <person name="Haridas S."/>
            <person name="Albert R."/>
            <person name="Binder M."/>
            <person name="Bloem J."/>
            <person name="Labutti K."/>
            <person name="Salamov A."/>
            <person name="Andreopoulos B."/>
            <person name="Baker S."/>
            <person name="Barry K."/>
            <person name="Bills G."/>
            <person name="Bluhm B."/>
            <person name="Cannon C."/>
            <person name="Castanera R."/>
            <person name="Culley D."/>
            <person name="Daum C."/>
            <person name="Ezra D."/>
            <person name="Gonzalez J."/>
            <person name="Henrissat B."/>
            <person name="Kuo A."/>
            <person name="Liang C."/>
            <person name="Lipzen A."/>
            <person name="Lutzoni F."/>
            <person name="Magnuson J."/>
            <person name="Mondo S."/>
            <person name="Nolan M."/>
            <person name="Ohm R."/>
            <person name="Pangilinan J."/>
            <person name="Park H.-J."/>
            <person name="Ramirez L."/>
            <person name="Alfaro M."/>
            <person name="Sun H."/>
            <person name="Tritt A."/>
            <person name="Yoshinaga Y."/>
            <person name="Zwiers L.-H."/>
            <person name="Turgeon B."/>
            <person name="Goodwin S."/>
            <person name="Spatafora J."/>
            <person name="Crous P."/>
            <person name="Grigoriev I."/>
        </authorList>
    </citation>
    <scope>NUCLEOTIDE SEQUENCE</scope>
    <source>
        <strain evidence="3">CBS 109.77</strain>
    </source>
</reference>
<dbReference type="Gene3D" id="3.40.1170.60">
    <property type="match status" value="1"/>
</dbReference>
<dbReference type="Gene3D" id="3.30.1490.100">
    <property type="entry name" value="DNA polymerase, Y-family, little finger domain"/>
    <property type="match status" value="1"/>
</dbReference>
<dbReference type="AlphaFoldDB" id="A0A6A6X8Q7"/>
<dbReference type="FunFam" id="3.40.1170.60:FF:000006">
    <property type="entry name" value="DNA polymerase iota"/>
    <property type="match status" value="1"/>
</dbReference>
<feature type="region of interest" description="Disordered" evidence="1">
    <location>
        <begin position="526"/>
        <end position="585"/>
    </location>
</feature>
<feature type="domain" description="UmuC" evidence="2">
    <location>
        <begin position="19"/>
        <end position="266"/>
    </location>
</feature>
<protein>
    <submittedName>
        <fullName evidence="3">DNA/RNA polymerase</fullName>
    </submittedName>
</protein>
<feature type="compositionally biased region" description="Acidic residues" evidence="1">
    <location>
        <begin position="527"/>
        <end position="538"/>
    </location>
</feature>
<dbReference type="InterPro" id="IPR043128">
    <property type="entry name" value="Rev_trsase/Diguanyl_cyclase"/>
</dbReference>
<organism evidence="3 4">
    <name type="scientific">Melanomma pulvis-pyrius CBS 109.77</name>
    <dbReference type="NCBI Taxonomy" id="1314802"/>
    <lineage>
        <taxon>Eukaryota</taxon>
        <taxon>Fungi</taxon>
        <taxon>Dikarya</taxon>
        <taxon>Ascomycota</taxon>
        <taxon>Pezizomycotina</taxon>
        <taxon>Dothideomycetes</taxon>
        <taxon>Pleosporomycetidae</taxon>
        <taxon>Pleosporales</taxon>
        <taxon>Melanommataceae</taxon>
        <taxon>Melanomma</taxon>
    </lineage>
</organism>
<dbReference type="PANTHER" id="PTHR46404">
    <property type="entry name" value="DNA POLYMERASE IOTA"/>
    <property type="match status" value="1"/>
</dbReference>
<dbReference type="InterPro" id="IPR036775">
    <property type="entry name" value="DNA_pol_Y-fam_lit_finger_sf"/>
</dbReference>
<dbReference type="EMBL" id="MU001955">
    <property type="protein sequence ID" value="KAF2792766.1"/>
    <property type="molecule type" value="Genomic_DNA"/>
</dbReference>
<dbReference type="Pfam" id="PF00817">
    <property type="entry name" value="IMS"/>
    <property type="match status" value="1"/>
</dbReference>
<dbReference type="FunFam" id="3.30.70.270:FF:000067">
    <property type="entry name" value="DNA polymerase iota, putative"/>
    <property type="match status" value="1"/>
</dbReference>
<name>A0A6A6X8Q7_9PLEO</name>
<dbReference type="GO" id="GO:0006281">
    <property type="term" value="P:DNA repair"/>
    <property type="evidence" value="ECO:0007669"/>
    <property type="project" value="InterPro"/>
</dbReference>
<dbReference type="PROSITE" id="PS50173">
    <property type="entry name" value="UMUC"/>
    <property type="match status" value="1"/>
</dbReference>
<proteinExistence type="predicted"/>
<sequence length="613" mass="68404">MDQRSPPARPLRRQLDSIILHFDYDCFYAAVFESETPEFRSLPLAVQQKQIIVTCNYEARRRGLSKLQLIKDAKKVCPDVVIVLGEDLTRFRNASKHLYAFLTSFSWNNRAERLGFDEVFMDVSDMIEYNAGLLNPNDLANSYFCLSKNDPTAGFAYDASQVAGHTYPESSTDISGASPDAQRLQMHLRLASHLAKHLRQQLESEKGYTCTVGVSTNKLLSKLVGNVHKPDSQTTLLPPYTTDDDEFDNVASFLDGHEIGKIPGIGFKIAQKLRAHVLQRVPKIDAGLVYGGTKEVVLVGHVRRHPGIGPETLERILEGPGTPHGIGGKIWGLLNGCDDTEVGLAREVPKQISIEDSYTRLNTLGEVVKELRLLSESLLKRMHADLLEEEEDVETTEHVTATDKIGKRWVAYPKTIRLSTRPRLPQNPDGSRNRSFARISRSAPMPNFVFNLKESIELLSSRLVSESLIPLFRKLHPEKSGWNLSLVNIAATNMVDTASEKGGAGRDISKMFKRQDEVLKQWRVEEGNESAEMDEDGMEAYPSRQASAMRESSRGGSEDVPTPSQEDSVGNDGKWESEDEDAMNEGDTFMCEQCGAAMPIYAMAAHSRWHIQG</sequence>
<dbReference type="Proteomes" id="UP000799757">
    <property type="component" value="Unassembled WGS sequence"/>
</dbReference>
<keyword evidence="4" id="KW-1185">Reference proteome</keyword>
<evidence type="ECO:0000259" key="2">
    <source>
        <dbReference type="PROSITE" id="PS50173"/>
    </source>
</evidence>
<dbReference type="GO" id="GO:0003684">
    <property type="term" value="F:damaged DNA binding"/>
    <property type="evidence" value="ECO:0007669"/>
    <property type="project" value="InterPro"/>
</dbReference>
<accession>A0A6A6X8Q7</accession>
<dbReference type="GO" id="GO:0070987">
    <property type="term" value="P:error-free translesion synthesis"/>
    <property type="evidence" value="ECO:0007669"/>
    <property type="project" value="UniProtKB-ARBA"/>
</dbReference>
<evidence type="ECO:0000256" key="1">
    <source>
        <dbReference type="SAM" id="MobiDB-lite"/>
    </source>
</evidence>
<dbReference type="PANTHER" id="PTHR46404:SF1">
    <property type="entry name" value="DNA POLYMERASE IOTA"/>
    <property type="match status" value="1"/>
</dbReference>
<dbReference type="InterPro" id="IPR043502">
    <property type="entry name" value="DNA/RNA_pol_sf"/>
</dbReference>